<dbReference type="Gene3D" id="3.40.720.10">
    <property type="entry name" value="Alkaline Phosphatase, subunit A"/>
    <property type="match status" value="1"/>
</dbReference>
<dbReference type="PANTHER" id="PTHR42693:SF53">
    <property type="entry name" value="ENDO-4-O-SULFATASE"/>
    <property type="match status" value="1"/>
</dbReference>
<dbReference type="Proteomes" id="UP000654108">
    <property type="component" value="Unassembled WGS sequence"/>
</dbReference>
<dbReference type="GO" id="GO:0004065">
    <property type="term" value="F:arylsulfatase activity"/>
    <property type="evidence" value="ECO:0007669"/>
    <property type="project" value="TreeGrafter"/>
</dbReference>
<dbReference type="PANTHER" id="PTHR42693">
    <property type="entry name" value="ARYLSULFATASE FAMILY MEMBER"/>
    <property type="match status" value="1"/>
</dbReference>
<evidence type="ECO:0000313" key="6">
    <source>
        <dbReference type="EMBL" id="MBD8066026.1"/>
    </source>
</evidence>
<dbReference type="InterPro" id="IPR017850">
    <property type="entry name" value="Alkaline_phosphatase_core_sf"/>
</dbReference>
<keyword evidence="4" id="KW-0106">Calcium</keyword>
<dbReference type="SUPFAM" id="SSF53649">
    <property type="entry name" value="Alkaline phosphatase-like"/>
    <property type="match status" value="1"/>
</dbReference>
<evidence type="ECO:0000256" key="2">
    <source>
        <dbReference type="ARBA" id="ARBA00022723"/>
    </source>
</evidence>
<comment type="caution">
    <text evidence="6">The sequence shown here is derived from an EMBL/GenBank/DDBJ whole genome shotgun (WGS) entry which is preliminary data.</text>
</comment>
<dbReference type="InterPro" id="IPR050738">
    <property type="entry name" value="Sulfatase"/>
</dbReference>
<keyword evidence="2" id="KW-0479">Metal-binding</keyword>
<keyword evidence="3 6" id="KW-0378">Hydrolase</keyword>
<evidence type="ECO:0000313" key="7">
    <source>
        <dbReference type="Proteomes" id="UP000654108"/>
    </source>
</evidence>
<evidence type="ECO:0000256" key="3">
    <source>
        <dbReference type="ARBA" id="ARBA00022801"/>
    </source>
</evidence>
<dbReference type="GO" id="GO:0046872">
    <property type="term" value="F:metal ion binding"/>
    <property type="evidence" value="ECO:0007669"/>
    <property type="project" value="UniProtKB-KW"/>
</dbReference>
<organism evidence="6 7">
    <name type="scientific">Devosia oryzisoli</name>
    <dbReference type="NCBI Taxonomy" id="2774138"/>
    <lineage>
        <taxon>Bacteria</taxon>
        <taxon>Pseudomonadati</taxon>
        <taxon>Pseudomonadota</taxon>
        <taxon>Alphaproteobacteria</taxon>
        <taxon>Hyphomicrobiales</taxon>
        <taxon>Devosiaceae</taxon>
        <taxon>Devosia</taxon>
    </lineage>
</organism>
<dbReference type="AlphaFoldDB" id="A0A927FU35"/>
<evidence type="ECO:0000256" key="4">
    <source>
        <dbReference type="ARBA" id="ARBA00022837"/>
    </source>
</evidence>
<accession>A0A927FU35</accession>
<dbReference type="PROSITE" id="PS00523">
    <property type="entry name" value="SULFATASE_1"/>
    <property type="match status" value="1"/>
</dbReference>
<keyword evidence="7" id="KW-1185">Reference proteome</keyword>
<dbReference type="Pfam" id="PF00884">
    <property type="entry name" value="Sulfatase"/>
    <property type="match status" value="1"/>
</dbReference>
<proteinExistence type="inferred from homology"/>
<dbReference type="InterPro" id="IPR024607">
    <property type="entry name" value="Sulfatase_CS"/>
</dbReference>
<sequence length="479" mass="54073">MTDQQRADFFASEGFPADTMPFVEALGATGTRFRRAYTPMPTCTPARSSLLTGRFPKASRVKQNWSPAESITFSKDLPGMLRDAGYSVNLAGKNHSYLEAGAFDFHGGPYSHTNGPADRANAQEQAFDQWLFDLDHHVADAPTPFPLENQLCYRIVSDAITCVDKNREKPFFLWLSLPEPHNPYQAPEPYYSMFSPEDMPERVGSPQSTIARGGHWQWLQTLFEEKRPGYDAEWRKYRAVYAGMLRMIDDQVARFVDHLKASGQFDNTILIFLSDHGDYAGDHGLQRKGAGLPECLVRVPLIIRGPGVQQDLNETDFVSLVDLFPTLCEALGRDIPFGVQGRSLWPMLTGERYPAAEFSSIYAELGIGSLPYVTDERPELHFPYEGKVIDELNSVTQSGNLKMVRKGRWKLLFDVMGHGELYDLEADPGELDNLFGQPQHAQTQMDMLQTLLAWSIRTEDSLPRAKYLPKVPEHGWYHA</sequence>
<dbReference type="EMBL" id="JACYFU010000002">
    <property type="protein sequence ID" value="MBD8066026.1"/>
    <property type="molecule type" value="Genomic_DNA"/>
</dbReference>
<dbReference type="InterPro" id="IPR000917">
    <property type="entry name" value="Sulfatase_N"/>
</dbReference>
<comment type="similarity">
    <text evidence="1">Belongs to the sulfatase family.</text>
</comment>
<evidence type="ECO:0000259" key="5">
    <source>
        <dbReference type="Pfam" id="PF00884"/>
    </source>
</evidence>
<reference evidence="6" key="1">
    <citation type="submission" date="2020-09" db="EMBL/GenBank/DDBJ databases">
        <title>Genome seq and assembly of Devosia sp.</title>
        <authorList>
            <person name="Chhetri G."/>
        </authorList>
    </citation>
    <scope>NUCLEOTIDE SEQUENCE</scope>
    <source>
        <strain evidence="6">PTR5</strain>
    </source>
</reference>
<protein>
    <submittedName>
        <fullName evidence="6">Sulfatase-like hydrolase/transferase</fullName>
    </submittedName>
</protein>
<evidence type="ECO:0000256" key="1">
    <source>
        <dbReference type="ARBA" id="ARBA00008779"/>
    </source>
</evidence>
<gene>
    <name evidence="6" type="ORF">IC608_11135</name>
</gene>
<name>A0A927FU35_9HYPH</name>
<feature type="domain" description="Sulfatase N-terminal" evidence="5">
    <location>
        <begin position="1"/>
        <end position="332"/>
    </location>
</feature>